<dbReference type="GO" id="GO:0016020">
    <property type="term" value="C:membrane"/>
    <property type="evidence" value="ECO:0007669"/>
    <property type="project" value="UniProtKB-SubCell"/>
</dbReference>
<dbReference type="Proteomes" id="UP000515159">
    <property type="component" value="Chromosome 16"/>
</dbReference>
<keyword evidence="5 7" id="KW-0472">Membrane</keyword>
<feature type="transmembrane region" description="Helical" evidence="7">
    <location>
        <begin position="83"/>
        <end position="103"/>
    </location>
</feature>
<dbReference type="KEGG" id="gsh:117349513"/>
<protein>
    <submittedName>
        <fullName evidence="10">Solute carrier family 35 member G6</fullName>
    </submittedName>
</protein>
<feature type="domain" description="EamA" evidence="8">
    <location>
        <begin position="233"/>
        <end position="366"/>
    </location>
</feature>
<dbReference type="SUPFAM" id="SSF103481">
    <property type="entry name" value="Multidrug resistance efflux transporter EmrE"/>
    <property type="match status" value="2"/>
</dbReference>
<dbReference type="InterPro" id="IPR037185">
    <property type="entry name" value="EmrE-like"/>
</dbReference>
<dbReference type="AlphaFoldDB" id="A0A6P8NRI3"/>
<comment type="similarity">
    <text evidence="6">Belongs to the SLC35G solute transporter family.</text>
</comment>
<dbReference type="RefSeq" id="XP_033778927.1">
    <property type="nucleotide sequence ID" value="XM_033923036.1"/>
</dbReference>
<keyword evidence="2 7" id="KW-0812">Transmembrane</keyword>
<feature type="domain" description="EamA" evidence="8">
    <location>
        <begin position="84"/>
        <end position="216"/>
    </location>
</feature>
<dbReference type="GeneID" id="117349513"/>
<dbReference type="Pfam" id="PF00892">
    <property type="entry name" value="EamA"/>
    <property type="match status" value="2"/>
</dbReference>
<evidence type="ECO:0000313" key="10">
    <source>
        <dbReference type="RefSeq" id="XP_033778927.1"/>
    </source>
</evidence>
<feature type="transmembrane region" description="Helical" evidence="7">
    <location>
        <begin position="202"/>
        <end position="220"/>
    </location>
</feature>
<comment type="subcellular location">
    <subcellularLocation>
        <location evidence="1">Membrane</location>
        <topology evidence="1">Multi-pass membrane protein</topology>
    </subcellularLocation>
</comment>
<feature type="transmembrane region" description="Helical" evidence="7">
    <location>
        <begin position="261"/>
        <end position="283"/>
    </location>
</feature>
<dbReference type="CTD" id="643664"/>
<evidence type="ECO:0000256" key="1">
    <source>
        <dbReference type="ARBA" id="ARBA00004141"/>
    </source>
</evidence>
<evidence type="ECO:0000256" key="2">
    <source>
        <dbReference type="ARBA" id="ARBA00022692"/>
    </source>
</evidence>
<evidence type="ECO:0000256" key="7">
    <source>
        <dbReference type="SAM" id="Phobius"/>
    </source>
</evidence>
<dbReference type="OrthoDB" id="306876at2759"/>
<feature type="transmembrane region" description="Helical" evidence="7">
    <location>
        <begin position="147"/>
        <end position="168"/>
    </location>
</feature>
<evidence type="ECO:0000259" key="8">
    <source>
        <dbReference type="Pfam" id="PF00892"/>
    </source>
</evidence>
<evidence type="ECO:0000256" key="4">
    <source>
        <dbReference type="ARBA" id="ARBA00022989"/>
    </source>
</evidence>
<evidence type="ECO:0000256" key="3">
    <source>
        <dbReference type="ARBA" id="ARBA00022737"/>
    </source>
</evidence>
<dbReference type="InterPro" id="IPR000620">
    <property type="entry name" value="EamA_dom"/>
</dbReference>
<feature type="transmembrane region" description="Helical" evidence="7">
    <location>
        <begin position="232"/>
        <end position="255"/>
    </location>
</feature>
<keyword evidence="9" id="KW-1185">Reference proteome</keyword>
<accession>A0A6P8NRI3</accession>
<gene>
    <name evidence="10" type="primary">SLC35G6</name>
</gene>
<dbReference type="PANTHER" id="PTHR22911">
    <property type="entry name" value="ACYL-MALONYL CONDENSING ENZYME-RELATED"/>
    <property type="match status" value="1"/>
</dbReference>
<feature type="transmembrane region" description="Helical" evidence="7">
    <location>
        <begin position="350"/>
        <end position="370"/>
    </location>
</feature>
<feature type="transmembrane region" description="Helical" evidence="7">
    <location>
        <begin position="321"/>
        <end position="343"/>
    </location>
</feature>
<feature type="transmembrane region" description="Helical" evidence="7">
    <location>
        <begin position="295"/>
        <end position="315"/>
    </location>
</feature>
<evidence type="ECO:0000256" key="6">
    <source>
        <dbReference type="ARBA" id="ARBA00038136"/>
    </source>
</evidence>
<keyword evidence="4 7" id="KW-1133">Transmembrane helix</keyword>
<sequence length="382" mass="41851">MRFLERLQKTKLPLQIDPAREVTEIEKPYYSVMEDEVLDSMTCSMQVPYQDPQWSTSESNTSRTSLPPLPWWKYRLSDSMKGLLVALFGGGVPAGFVGPFSHIANSASHMPSLEILFFRCFLHLFFAFWLRWKKVPLFGPPDSWKRVLLHAVVNVISIGCAYSSYMVVPTGNAATVRKGSSTVSSTLIALCIDKDKLTGYNWLGLLGSTVGLLIITVPGLMKLDEKTRIYDILGYILATMGGLALALGLVIFRTFDFKSKLVTSIFVFGAVGSVCSTPAMWLLQNPVIPQDPLTLSCVLAISVLAMVSFLCASYAVTITHPALVCAVLHSEVVVTMTVQYYVLRETVSPFDVVGAGVVIGSIAVITAQNVSCDRGDLLTRSQ</sequence>
<dbReference type="PANTHER" id="PTHR22911:SF32">
    <property type="entry name" value="SOLUTE CARRIER FAMILY 35 MEMBER G5-RELATED"/>
    <property type="match status" value="1"/>
</dbReference>
<organism evidence="9 10">
    <name type="scientific">Geotrypetes seraphini</name>
    <name type="common">Gaboon caecilian</name>
    <name type="synonym">Caecilia seraphini</name>
    <dbReference type="NCBI Taxonomy" id="260995"/>
    <lineage>
        <taxon>Eukaryota</taxon>
        <taxon>Metazoa</taxon>
        <taxon>Chordata</taxon>
        <taxon>Craniata</taxon>
        <taxon>Vertebrata</taxon>
        <taxon>Euteleostomi</taxon>
        <taxon>Amphibia</taxon>
        <taxon>Gymnophiona</taxon>
        <taxon>Geotrypetes</taxon>
    </lineage>
</organism>
<keyword evidence="3" id="KW-0677">Repeat</keyword>
<proteinExistence type="inferred from homology"/>
<dbReference type="InParanoid" id="A0A6P8NRI3"/>
<name>A0A6P8NRI3_GEOSA</name>
<evidence type="ECO:0000313" key="9">
    <source>
        <dbReference type="Proteomes" id="UP000515159"/>
    </source>
</evidence>
<reference evidence="10" key="1">
    <citation type="submission" date="2025-08" db="UniProtKB">
        <authorList>
            <consortium name="RefSeq"/>
        </authorList>
    </citation>
    <scope>IDENTIFICATION</scope>
</reference>
<evidence type="ECO:0000256" key="5">
    <source>
        <dbReference type="ARBA" id="ARBA00023136"/>
    </source>
</evidence>